<protein>
    <submittedName>
        <fullName evidence="1">Uncharacterized protein</fullName>
    </submittedName>
</protein>
<accession>A0A382RJ20</accession>
<organism evidence="1">
    <name type="scientific">marine metagenome</name>
    <dbReference type="NCBI Taxonomy" id="408172"/>
    <lineage>
        <taxon>unclassified sequences</taxon>
        <taxon>metagenomes</taxon>
        <taxon>ecological metagenomes</taxon>
    </lineage>
</organism>
<feature type="non-terminal residue" evidence="1">
    <location>
        <position position="1"/>
    </location>
</feature>
<evidence type="ECO:0000313" key="1">
    <source>
        <dbReference type="EMBL" id="SVC97117.1"/>
    </source>
</evidence>
<sequence length="321" mass="35568">RNYEYANPGVLGIEPPTDGAALLAREAIQNSWDSALERMADQQEGSVPDFELEFRFSRLVGREKIDFVESAGLGELAERATRIPDDRTAIANPASFDRLNDERHPLQIMQLVEKGTTGMYGPFVGQRSKMSLAMVTVGFTVKRAGLGGSYGQGKAGLIRGSGARVVFGYSAFAKRTDDEATRRLLGMTYWSAHSLDQRDFNGWARFADTGKPFTDDEADSRAATLGLQSRNARNPREFGSTFLLIDPTVDPAELVKAVERYWWPALESPHLKFNVTVVNYDGDELIPRPKTDPALHAFIKAYGLHHGDKAGNDSRHGFLRE</sequence>
<gene>
    <name evidence="1" type="ORF">METZ01_LOCUS349971</name>
</gene>
<name>A0A382RJ20_9ZZZZ</name>
<proteinExistence type="predicted"/>
<dbReference type="EMBL" id="UINC01121743">
    <property type="protein sequence ID" value="SVC97117.1"/>
    <property type="molecule type" value="Genomic_DNA"/>
</dbReference>
<reference evidence="1" key="1">
    <citation type="submission" date="2018-05" db="EMBL/GenBank/DDBJ databases">
        <authorList>
            <person name="Lanie J.A."/>
            <person name="Ng W.-L."/>
            <person name="Kazmierczak K.M."/>
            <person name="Andrzejewski T.M."/>
            <person name="Davidsen T.M."/>
            <person name="Wayne K.J."/>
            <person name="Tettelin H."/>
            <person name="Glass J.I."/>
            <person name="Rusch D."/>
            <person name="Podicherti R."/>
            <person name="Tsui H.-C.T."/>
            <person name="Winkler M.E."/>
        </authorList>
    </citation>
    <scope>NUCLEOTIDE SEQUENCE</scope>
</reference>
<dbReference type="AlphaFoldDB" id="A0A382RJ20"/>
<feature type="non-terminal residue" evidence="1">
    <location>
        <position position="321"/>
    </location>
</feature>